<protein>
    <submittedName>
        <fullName evidence="1">Uncharacterized protein</fullName>
    </submittedName>
</protein>
<accession>A0A2I0U7X4</accession>
<dbReference type="Proteomes" id="UP000233556">
    <property type="component" value="Unassembled WGS sequence"/>
</dbReference>
<dbReference type="EMBL" id="KZ506025">
    <property type="protein sequence ID" value="PKU42167.1"/>
    <property type="molecule type" value="Genomic_DNA"/>
</dbReference>
<dbReference type="AlphaFoldDB" id="A0A2I0U7X4"/>
<gene>
    <name evidence="1" type="ORF">llap_7529</name>
</gene>
<organism evidence="1 2">
    <name type="scientific">Limosa lapponica baueri</name>
    <dbReference type="NCBI Taxonomy" id="1758121"/>
    <lineage>
        <taxon>Eukaryota</taxon>
        <taxon>Metazoa</taxon>
        <taxon>Chordata</taxon>
        <taxon>Craniata</taxon>
        <taxon>Vertebrata</taxon>
        <taxon>Euteleostomi</taxon>
        <taxon>Archelosauria</taxon>
        <taxon>Archosauria</taxon>
        <taxon>Dinosauria</taxon>
        <taxon>Saurischia</taxon>
        <taxon>Theropoda</taxon>
        <taxon>Coelurosauria</taxon>
        <taxon>Aves</taxon>
        <taxon>Neognathae</taxon>
        <taxon>Neoaves</taxon>
        <taxon>Charadriiformes</taxon>
        <taxon>Scolopacidae</taxon>
        <taxon>Limosa</taxon>
    </lineage>
</organism>
<proteinExistence type="predicted"/>
<evidence type="ECO:0000313" key="1">
    <source>
        <dbReference type="EMBL" id="PKU42167.1"/>
    </source>
</evidence>
<name>A0A2I0U7X4_LIMLA</name>
<sequence length="228" mass="25306">MKAKVDTIFCHESVSSGLGQWPGRVVCIVAGETAYESKAVDVPLVFQSAVGDDVMVLGSKAVFGEDNFFPLHVGYLLAAMGAVQPLCLTGAVHYSGFPPTADNYKQLCFKMTSKYPKPLKSSCKRLLSFLDSPILEMRDIFPEQTSQATVNKGLETGYFDMGDLTRMKLWWDRPHVSYEKKVRSPADPEGKCKISDLEQELDKAIPMGVCLSIESQWEMLSFMQETPS</sequence>
<reference evidence="2" key="1">
    <citation type="submission" date="2017-11" db="EMBL/GenBank/DDBJ databases">
        <authorList>
            <person name="Lima N.C."/>
            <person name="Parody-Merino A.M."/>
            <person name="Battley P.F."/>
            <person name="Fidler A.E."/>
            <person name="Prosdocimi F."/>
        </authorList>
    </citation>
    <scope>NUCLEOTIDE SEQUENCE [LARGE SCALE GENOMIC DNA]</scope>
</reference>
<keyword evidence="2" id="KW-1185">Reference proteome</keyword>
<reference evidence="2" key="2">
    <citation type="submission" date="2017-12" db="EMBL/GenBank/DDBJ databases">
        <title>Genome sequence of the Bar-tailed Godwit (Limosa lapponica baueri).</title>
        <authorList>
            <person name="Lima N.C.B."/>
            <person name="Parody-Merino A.M."/>
            <person name="Battley P.F."/>
            <person name="Fidler A.E."/>
            <person name="Prosdocimi F."/>
        </authorList>
    </citation>
    <scope>NUCLEOTIDE SEQUENCE [LARGE SCALE GENOMIC DNA]</scope>
</reference>
<evidence type="ECO:0000313" key="2">
    <source>
        <dbReference type="Proteomes" id="UP000233556"/>
    </source>
</evidence>